<accession>A0A239HVM3</accession>
<dbReference type="Proteomes" id="UP000198304">
    <property type="component" value="Unassembled WGS sequence"/>
</dbReference>
<evidence type="ECO:0000313" key="9">
    <source>
        <dbReference type="Proteomes" id="UP000198304"/>
    </source>
</evidence>
<evidence type="ECO:0000256" key="3">
    <source>
        <dbReference type="ARBA" id="ARBA00022722"/>
    </source>
</evidence>
<evidence type="ECO:0000256" key="1">
    <source>
        <dbReference type="ARBA" id="ARBA00006620"/>
    </source>
</evidence>
<evidence type="ECO:0000256" key="2">
    <source>
        <dbReference type="ARBA" id="ARBA00022649"/>
    </source>
</evidence>
<keyword evidence="6" id="KW-0694">RNA-binding</keyword>
<dbReference type="Gene3D" id="3.30.920.30">
    <property type="entry name" value="Hypothetical protein"/>
    <property type="match status" value="1"/>
</dbReference>
<gene>
    <name evidence="8" type="ORF">SAMN05446037_102421</name>
</gene>
<evidence type="ECO:0000256" key="4">
    <source>
        <dbReference type="ARBA" id="ARBA00022759"/>
    </source>
</evidence>
<name>A0A239HVM3_9FIRM</name>
<keyword evidence="3" id="KW-0540">Nuclease</keyword>
<dbReference type="GO" id="GO:0016787">
    <property type="term" value="F:hydrolase activity"/>
    <property type="evidence" value="ECO:0007669"/>
    <property type="project" value="UniProtKB-KW"/>
</dbReference>
<protein>
    <submittedName>
        <fullName evidence="8">HicA toxin of toxin-antitoxin</fullName>
    </submittedName>
</protein>
<dbReference type="GO" id="GO:0003729">
    <property type="term" value="F:mRNA binding"/>
    <property type="evidence" value="ECO:0007669"/>
    <property type="project" value="InterPro"/>
</dbReference>
<keyword evidence="2" id="KW-1277">Toxin-antitoxin system</keyword>
<organism evidence="8 9">
    <name type="scientific">Anaerovirgula multivorans</name>
    <dbReference type="NCBI Taxonomy" id="312168"/>
    <lineage>
        <taxon>Bacteria</taxon>
        <taxon>Bacillati</taxon>
        <taxon>Bacillota</taxon>
        <taxon>Clostridia</taxon>
        <taxon>Peptostreptococcales</taxon>
        <taxon>Natronincolaceae</taxon>
        <taxon>Anaerovirgula</taxon>
    </lineage>
</organism>
<dbReference type="InterPro" id="IPR012933">
    <property type="entry name" value="HicA_mRNA_interferase"/>
</dbReference>
<dbReference type="RefSeq" id="WP_089284361.1">
    <property type="nucleotide sequence ID" value="NZ_FZOJ01000024.1"/>
</dbReference>
<sequence length="57" mass="6449">MAPKTKEKAEYIARVKGDHHRFKHTSNKGTVTVPHPKKNIPVKTVKSIFKQAGIQIK</sequence>
<dbReference type="SUPFAM" id="SSF54786">
    <property type="entry name" value="YcfA/nrd intein domain"/>
    <property type="match status" value="1"/>
</dbReference>
<dbReference type="GO" id="GO:0004519">
    <property type="term" value="F:endonuclease activity"/>
    <property type="evidence" value="ECO:0007669"/>
    <property type="project" value="UniProtKB-KW"/>
</dbReference>
<comment type="similarity">
    <text evidence="1">Belongs to the HicA mRNA interferase family.</text>
</comment>
<evidence type="ECO:0000256" key="5">
    <source>
        <dbReference type="ARBA" id="ARBA00022801"/>
    </source>
</evidence>
<evidence type="ECO:0000313" key="8">
    <source>
        <dbReference type="EMBL" id="SNS85367.1"/>
    </source>
</evidence>
<dbReference type="EMBL" id="FZOJ01000024">
    <property type="protein sequence ID" value="SNS85367.1"/>
    <property type="molecule type" value="Genomic_DNA"/>
</dbReference>
<keyword evidence="7" id="KW-0346">Stress response</keyword>
<evidence type="ECO:0000256" key="6">
    <source>
        <dbReference type="ARBA" id="ARBA00022884"/>
    </source>
</evidence>
<reference evidence="8 9" key="1">
    <citation type="submission" date="2017-06" db="EMBL/GenBank/DDBJ databases">
        <authorList>
            <person name="Kim H.J."/>
            <person name="Triplett B.A."/>
        </authorList>
    </citation>
    <scope>NUCLEOTIDE SEQUENCE [LARGE SCALE GENOMIC DNA]</scope>
    <source>
        <strain evidence="8 9">SCA</strain>
    </source>
</reference>
<keyword evidence="5" id="KW-0378">Hydrolase</keyword>
<keyword evidence="4" id="KW-0255">Endonuclease</keyword>
<dbReference type="AlphaFoldDB" id="A0A239HVM3"/>
<dbReference type="Pfam" id="PF07927">
    <property type="entry name" value="HicA_toxin"/>
    <property type="match status" value="1"/>
</dbReference>
<keyword evidence="9" id="KW-1185">Reference proteome</keyword>
<dbReference type="InterPro" id="IPR038570">
    <property type="entry name" value="HicA_sf"/>
</dbReference>
<dbReference type="OrthoDB" id="9811409at2"/>
<proteinExistence type="inferred from homology"/>
<evidence type="ECO:0000256" key="7">
    <source>
        <dbReference type="ARBA" id="ARBA00023016"/>
    </source>
</evidence>